<dbReference type="AlphaFoldDB" id="A0A075MTU2"/>
<evidence type="ECO:0000313" key="1">
    <source>
        <dbReference type="EMBL" id="AIF85046.1"/>
    </source>
</evidence>
<evidence type="ECO:0000313" key="2">
    <source>
        <dbReference type="Proteomes" id="UP000028194"/>
    </source>
</evidence>
<accession>A0A075MTU2</accession>
<proteinExistence type="predicted"/>
<reference evidence="1 2" key="1">
    <citation type="journal article" date="2014" name="PLoS ONE">
        <title>Genome Sequence of Candidatus Nitrososphaera evergladensis from Group I.1b Enriched from Everglades Soil Reveals Novel Genomic Features of the Ammonia-Oxidizing Archaea.</title>
        <authorList>
            <person name="Zhalnina K.V."/>
            <person name="Dias R."/>
            <person name="Leonard M.T."/>
            <person name="Dorr de Quadros P."/>
            <person name="Camargo F.A."/>
            <person name="Drew J.C."/>
            <person name="Farmerie W.G."/>
            <person name="Daroub S.H."/>
            <person name="Triplett E.W."/>
        </authorList>
    </citation>
    <scope>NUCLEOTIDE SEQUENCE [LARGE SCALE GENOMIC DNA]</scope>
    <source>
        <strain evidence="1 2">SR1</strain>
    </source>
</reference>
<dbReference type="KEGG" id="nev:NTE_03011"/>
<dbReference type="Proteomes" id="UP000028194">
    <property type="component" value="Chromosome"/>
</dbReference>
<protein>
    <submittedName>
        <fullName evidence="1">Uncharacterized protein</fullName>
    </submittedName>
</protein>
<sequence>MFLLPFAPAASGDVTDMTASKPVLKSDSTAITTLAVGDRIILSTDVQSRLNETSTFAAIMEVRGSDGVTEFLNWRFGLIRPDALVSVGLNWTPEKAGTYEARTFVLSGTVNPEVYSPVVSTYFTVGEP</sequence>
<dbReference type="eggNOG" id="arCOG08800">
    <property type="taxonomic scope" value="Archaea"/>
</dbReference>
<keyword evidence="2" id="KW-1185">Reference proteome</keyword>
<dbReference type="EMBL" id="CP007174">
    <property type="protein sequence ID" value="AIF85046.1"/>
    <property type="molecule type" value="Genomic_DNA"/>
</dbReference>
<gene>
    <name evidence="1" type="ORF">NTE_03011</name>
</gene>
<dbReference type="HOGENOM" id="CLU_1792194_0_0_2"/>
<organism evidence="1 2">
    <name type="scientific">Candidatus Nitrososphaera evergladensis SR1</name>
    <dbReference type="NCBI Taxonomy" id="1459636"/>
    <lineage>
        <taxon>Archaea</taxon>
        <taxon>Nitrososphaerota</taxon>
        <taxon>Nitrososphaeria</taxon>
        <taxon>Nitrososphaerales</taxon>
        <taxon>Nitrososphaeraceae</taxon>
        <taxon>Nitrososphaera</taxon>
    </lineage>
</organism>
<name>A0A075MTU2_9ARCH</name>